<organism evidence="3 4">
    <name type="scientific">SAR86 cluster bacterium</name>
    <dbReference type="NCBI Taxonomy" id="2030880"/>
    <lineage>
        <taxon>Bacteria</taxon>
        <taxon>Pseudomonadati</taxon>
        <taxon>Pseudomonadota</taxon>
        <taxon>Gammaproteobacteria</taxon>
        <taxon>SAR86 cluster</taxon>
    </lineage>
</organism>
<dbReference type="Pfam" id="PF04316">
    <property type="entry name" value="FlgM"/>
    <property type="match status" value="1"/>
</dbReference>
<feature type="domain" description="Anti-sigma-28 factor FlgM C-terminal" evidence="2">
    <location>
        <begin position="45"/>
        <end position="92"/>
    </location>
</feature>
<dbReference type="EMBL" id="NVVJ01000102">
    <property type="protein sequence ID" value="PCJ18097.1"/>
    <property type="molecule type" value="Genomic_DNA"/>
</dbReference>
<name>A0A2A5AFJ1_9GAMM</name>
<evidence type="ECO:0000313" key="4">
    <source>
        <dbReference type="Proteomes" id="UP000218327"/>
    </source>
</evidence>
<proteinExistence type="predicted"/>
<sequence>MKKPAPNSNHTLIGKNRSDSSVVTRFSVERISRKASTDLSAELAKIAIDVNELEAAIQELPVVDTARLVDIHNRIESNEYSINSDSIAAKLLSIETALDPY</sequence>
<evidence type="ECO:0000259" key="2">
    <source>
        <dbReference type="Pfam" id="PF04316"/>
    </source>
</evidence>
<dbReference type="Proteomes" id="UP000218327">
    <property type="component" value="Unassembled WGS sequence"/>
</dbReference>
<dbReference type="SUPFAM" id="SSF101498">
    <property type="entry name" value="Anti-sigma factor FlgM"/>
    <property type="match status" value="1"/>
</dbReference>
<protein>
    <recommendedName>
        <fullName evidence="2">Anti-sigma-28 factor FlgM C-terminal domain-containing protein</fullName>
    </recommendedName>
</protein>
<dbReference type="AlphaFoldDB" id="A0A2A5AFJ1"/>
<evidence type="ECO:0000313" key="3">
    <source>
        <dbReference type="EMBL" id="PCJ18097.1"/>
    </source>
</evidence>
<comment type="caution">
    <text evidence="3">The sequence shown here is derived from an EMBL/GenBank/DDBJ whole genome shotgun (WGS) entry which is preliminary data.</text>
</comment>
<dbReference type="InterPro" id="IPR035890">
    <property type="entry name" value="Anti-sigma-28_factor_FlgM_sf"/>
</dbReference>
<gene>
    <name evidence="3" type="ORF">COA96_17130</name>
</gene>
<feature type="compositionally biased region" description="Polar residues" evidence="1">
    <location>
        <begin position="1"/>
        <end position="11"/>
    </location>
</feature>
<reference evidence="4" key="1">
    <citation type="submission" date="2017-08" db="EMBL/GenBank/DDBJ databases">
        <title>A dynamic microbial community with high functional redundancy inhabits the cold, oxic subseafloor aquifer.</title>
        <authorList>
            <person name="Tully B.J."/>
            <person name="Wheat C.G."/>
            <person name="Glazer B.T."/>
            <person name="Huber J.A."/>
        </authorList>
    </citation>
    <scope>NUCLEOTIDE SEQUENCE [LARGE SCALE GENOMIC DNA]</scope>
</reference>
<feature type="region of interest" description="Disordered" evidence="1">
    <location>
        <begin position="1"/>
        <end position="20"/>
    </location>
</feature>
<dbReference type="InterPro" id="IPR031316">
    <property type="entry name" value="FlgM_C"/>
</dbReference>
<evidence type="ECO:0000256" key="1">
    <source>
        <dbReference type="SAM" id="MobiDB-lite"/>
    </source>
</evidence>
<accession>A0A2A5AFJ1</accession>